<evidence type="ECO:0000313" key="3">
    <source>
        <dbReference type="Proteomes" id="UP001328107"/>
    </source>
</evidence>
<proteinExistence type="predicted"/>
<name>A0AAN4ZEQ1_9BILA</name>
<comment type="caution">
    <text evidence="2">The sequence shown here is derived from an EMBL/GenBank/DDBJ whole genome shotgun (WGS) entry which is preliminary data.</text>
</comment>
<keyword evidence="3" id="KW-1185">Reference proteome</keyword>
<feature type="region of interest" description="Disordered" evidence="1">
    <location>
        <begin position="478"/>
        <end position="540"/>
    </location>
</feature>
<protein>
    <submittedName>
        <fullName evidence="2">Uncharacterized protein</fullName>
    </submittedName>
</protein>
<feature type="compositionally biased region" description="Basic and acidic residues" evidence="1">
    <location>
        <begin position="524"/>
        <end position="535"/>
    </location>
</feature>
<gene>
    <name evidence="2" type="ORF">PMAYCL1PPCAC_08384</name>
</gene>
<feature type="non-terminal residue" evidence="2">
    <location>
        <position position="1"/>
    </location>
</feature>
<dbReference type="EMBL" id="BTRK01000002">
    <property type="protein sequence ID" value="GMR38189.1"/>
    <property type="molecule type" value="Genomic_DNA"/>
</dbReference>
<sequence>NQCGDYFVKFNEAINDASELTRDVDGCVGERINAILDLMDNIASDITQDCKDACDRRSGMSVISAQTLDDVCREIRKAFGLLPQMLRRRMFEEREERNMTPINYLISQPIGQAMQSDEVVEDVPLFKNDQPNEVKVEPVDVKEEPIDEFDDIKQEEPIADIYCPSTGISRPIDQTYRVVDGHTKRCYLCGKLTNAFHVIPAWGKTRTDLLRREQCSSGELRKYNALVRTRNEFLKRIKCSNQESKALEKIEVQVYICSSHIADRPVLREQGSMYTISYPVNEVEGGSSGAMKEKENCIRNTITIDQSGPLLSKSLAHSYTTNPPMQFESNQKCYLCGKYAFQFYATPSYPAQRQAFLDRIIVASSGDNERVEALEKNGIRAYFCLDHYAKKRKVTSEDKKNARLKKFNSIPKNIMPTHTRPHIGDMRKAVGPTSQLPPSTQINRIAKRTSRMETEEREKREDTTLSFLSLAFAPSEPSAVTVKAPSTRPSRLHDHISSSSSGAEERTENGEEYEVAPINFESPLDEKAIEEEKPIDVPSPSRRWKNIYFS</sequence>
<organism evidence="2 3">
    <name type="scientific">Pristionchus mayeri</name>
    <dbReference type="NCBI Taxonomy" id="1317129"/>
    <lineage>
        <taxon>Eukaryota</taxon>
        <taxon>Metazoa</taxon>
        <taxon>Ecdysozoa</taxon>
        <taxon>Nematoda</taxon>
        <taxon>Chromadorea</taxon>
        <taxon>Rhabditida</taxon>
        <taxon>Rhabditina</taxon>
        <taxon>Diplogasteromorpha</taxon>
        <taxon>Diplogasteroidea</taxon>
        <taxon>Neodiplogasteridae</taxon>
        <taxon>Pristionchus</taxon>
    </lineage>
</organism>
<dbReference type="Proteomes" id="UP001328107">
    <property type="component" value="Unassembled WGS sequence"/>
</dbReference>
<accession>A0AAN4ZEQ1</accession>
<evidence type="ECO:0000256" key="1">
    <source>
        <dbReference type="SAM" id="MobiDB-lite"/>
    </source>
</evidence>
<evidence type="ECO:0000313" key="2">
    <source>
        <dbReference type="EMBL" id="GMR38189.1"/>
    </source>
</evidence>
<dbReference type="AlphaFoldDB" id="A0AAN4ZEQ1"/>
<reference evidence="3" key="1">
    <citation type="submission" date="2022-10" db="EMBL/GenBank/DDBJ databases">
        <title>Genome assembly of Pristionchus species.</title>
        <authorList>
            <person name="Yoshida K."/>
            <person name="Sommer R.J."/>
        </authorList>
    </citation>
    <scope>NUCLEOTIDE SEQUENCE [LARGE SCALE GENOMIC DNA]</scope>
    <source>
        <strain evidence="3">RS5460</strain>
    </source>
</reference>